<reference evidence="16" key="2">
    <citation type="submission" date="2021-04" db="EMBL/GenBank/DDBJ databases">
        <authorList>
            <person name="Gilroy R."/>
        </authorList>
    </citation>
    <scope>NUCLEOTIDE SEQUENCE</scope>
    <source>
        <strain evidence="16">ChiGjej1B1-13045</strain>
    </source>
</reference>
<feature type="domain" description="4Fe-4S ferredoxin-type" evidence="14">
    <location>
        <begin position="136"/>
        <end position="166"/>
    </location>
</feature>
<dbReference type="SUPFAM" id="SSF54862">
    <property type="entry name" value="4Fe-4S ferredoxins"/>
    <property type="match status" value="1"/>
</dbReference>
<dbReference type="InterPro" id="IPR000283">
    <property type="entry name" value="NADH_UbQ_OxRdtase_75kDa_su_CS"/>
</dbReference>
<reference evidence="16" key="1">
    <citation type="journal article" date="2021" name="PeerJ">
        <title>Extensive microbial diversity within the chicken gut microbiome revealed by metagenomics and culture.</title>
        <authorList>
            <person name="Gilroy R."/>
            <person name="Ravi A."/>
            <person name="Getino M."/>
            <person name="Pursley I."/>
            <person name="Horton D.L."/>
            <person name="Alikhan N.F."/>
            <person name="Baker D."/>
            <person name="Gharbi K."/>
            <person name="Hall N."/>
            <person name="Watson M."/>
            <person name="Adriaenssens E.M."/>
            <person name="Foster-Nyarko E."/>
            <person name="Jarju S."/>
            <person name="Secka A."/>
            <person name="Antonio M."/>
            <person name="Oren A."/>
            <person name="Chaudhuri R.R."/>
            <person name="La Ragione R."/>
            <person name="Hildebrand F."/>
            <person name="Pallen M.J."/>
        </authorList>
    </citation>
    <scope>NUCLEOTIDE SEQUENCE</scope>
    <source>
        <strain evidence="16">ChiGjej1B1-13045</strain>
    </source>
</reference>
<dbReference type="PROSITE" id="PS51839">
    <property type="entry name" value="4FE4S_HC3"/>
    <property type="match status" value="1"/>
</dbReference>
<comment type="cofactor">
    <cofactor evidence="13">
        <name>[2Fe-2S] cluster</name>
        <dbReference type="ChEBI" id="CHEBI:190135"/>
    </cofactor>
</comment>
<dbReference type="InterPro" id="IPR009016">
    <property type="entry name" value="Fe_hydrogenase"/>
</dbReference>
<evidence type="ECO:0000256" key="7">
    <source>
        <dbReference type="ARBA" id="ARBA00022737"/>
    </source>
</evidence>
<dbReference type="GO" id="GO:0008137">
    <property type="term" value="F:NADH dehydrogenase (ubiquinone) activity"/>
    <property type="evidence" value="ECO:0007669"/>
    <property type="project" value="InterPro"/>
</dbReference>
<dbReference type="SMART" id="SM00929">
    <property type="entry name" value="NADH-G_4Fe-4S_3"/>
    <property type="match status" value="1"/>
</dbReference>
<feature type="domain" description="4Fe-4S His(Cys)3-ligated-type" evidence="15">
    <location>
        <begin position="77"/>
        <end position="116"/>
    </location>
</feature>
<comment type="subcellular location">
    <subcellularLocation>
        <location evidence="2">Membrane</location>
    </subcellularLocation>
</comment>
<keyword evidence="4" id="KW-0004">4Fe-4S</keyword>
<keyword evidence="9" id="KW-0408">Iron</keyword>
<dbReference type="InterPro" id="IPR050340">
    <property type="entry name" value="Cytosolic_Fe-S_CAF"/>
</dbReference>
<dbReference type="GO" id="GO:0042773">
    <property type="term" value="P:ATP synthesis coupled electron transport"/>
    <property type="evidence" value="ECO:0007669"/>
    <property type="project" value="InterPro"/>
</dbReference>
<dbReference type="PANTHER" id="PTHR11615">
    <property type="entry name" value="NITRATE, FORMATE, IRON DEHYDROGENASE"/>
    <property type="match status" value="1"/>
</dbReference>
<comment type="similarity">
    <text evidence="3">Belongs to the complex I 75 kDa subunit family.</text>
</comment>
<dbReference type="Gene3D" id="4.10.260.20">
    <property type="entry name" value="Iron hydrogenase, small subunit"/>
    <property type="match status" value="1"/>
</dbReference>
<dbReference type="Pfam" id="PF10588">
    <property type="entry name" value="NADH-G_4Fe-4S_3"/>
    <property type="match status" value="1"/>
</dbReference>
<dbReference type="Gene3D" id="3.30.70.20">
    <property type="match status" value="1"/>
</dbReference>
<evidence type="ECO:0000256" key="10">
    <source>
        <dbReference type="ARBA" id="ARBA00023014"/>
    </source>
</evidence>
<evidence type="ECO:0000256" key="8">
    <source>
        <dbReference type="ARBA" id="ARBA00022967"/>
    </source>
</evidence>
<keyword evidence="8" id="KW-1278">Translocase</keyword>
<evidence type="ECO:0000256" key="9">
    <source>
        <dbReference type="ARBA" id="ARBA00023004"/>
    </source>
</evidence>
<protein>
    <submittedName>
        <fullName evidence="16">[FeFe] hydrogenase, group A</fullName>
    </submittedName>
</protein>
<dbReference type="InterPro" id="IPR013352">
    <property type="entry name" value="Fe_hydrogenase_subset"/>
</dbReference>
<dbReference type="InterPro" id="IPR036991">
    <property type="entry name" value="Fe_hydrogenase_ssu_sf"/>
</dbReference>
<evidence type="ECO:0000256" key="3">
    <source>
        <dbReference type="ARBA" id="ARBA00005404"/>
    </source>
</evidence>
<organism evidence="16 17">
    <name type="scientific">Candidatus Mediterraneibacter stercorigallinarum</name>
    <dbReference type="NCBI Taxonomy" id="2838686"/>
    <lineage>
        <taxon>Bacteria</taxon>
        <taxon>Bacillati</taxon>
        <taxon>Bacillota</taxon>
        <taxon>Clostridia</taxon>
        <taxon>Lachnospirales</taxon>
        <taxon>Lachnospiraceae</taxon>
        <taxon>Mediterraneibacter</taxon>
    </lineage>
</organism>
<evidence type="ECO:0000313" key="16">
    <source>
        <dbReference type="EMBL" id="HIZ13880.1"/>
    </source>
</evidence>
<feature type="domain" description="4Fe-4S ferredoxin-type" evidence="14">
    <location>
        <begin position="177"/>
        <end position="208"/>
    </location>
</feature>
<dbReference type="InterPro" id="IPR017896">
    <property type="entry name" value="4Fe4S_Fe-S-bd"/>
</dbReference>
<dbReference type="InterPro" id="IPR017900">
    <property type="entry name" value="4Fe4S_Fe_S_CS"/>
</dbReference>
<evidence type="ECO:0000259" key="14">
    <source>
        <dbReference type="PROSITE" id="PS51379"/>
    </source>
</evidence>
<keyword evidence="7" id="KW-0677">Repeat</keyword>
<dbReference type="FunFam" id="3.30.70.20:FF:000035">
    <property type="entry name" value="Iron hydrogenase 1"/>
    <property type="match status" value="1"/>
</dbReference>
<evidence type="ECO:0000256" key="6">
    <source>
        <dbReference type="ARBA" id="ARBA00022723"/>
    </source>
</evidence>
<dbReference type="InterPro" id="IPR019574">
    <property type="entry name" value="NADH_UbQ_OxRdtase_Gsu_4Fe4S-bd"/>
</dbReference>
<evidence type="ECO:0000256" key="13">
    <source>
        <dbReference type="ARBA" id="ARBA00034078"/>
    </source>
</evidence>
<dbReference type="SUPFAM" id="SSF53920">
    <property type="entry name" value="Fe-only hydrogenase"/>
    <property type="match status" value="1"/>
</dbReference>
<dbReference type="Pfam" id="PF12838">
    <property type="entry name" value="Fer4_7"/>
    <property type="match status" value="1"/>
</dbReference>
<evidence type="ECO:0000313" key="17">
    <source>
        <dbReference type="Proteomes" id="UP000824017"/>
    </source>
</evidence>
<dbReference type="Pfam" id="PF02906">
    <property type="entry name" value="Fe_hyd_lg_C"/>
    <property type="match status" value="1"/>
</dbReference>
<evidence type="ECO:0000256" key="11">
    <source>
        <dbReference type="ARBA" id="ARBA00023027"/>
    </source>
</evidence>
<dbReference type="GO" id="GO:0051537">
    <property type="term" value="F:2 iron, 2 sulfur cluster binding"/>
    <property type="evidence" value="ECO:0007669"/>
    <property type="project" value="UniProtKB-KW"/>
</dbReference>
<evidence type="ECO:0000256" key="5">
    <source>
        <dbReference type="ARBA" id="ARBA00022714"/>
    </source>
</evidence>
<dbReference type="InterPro" id="IPR001041">
    <property type="entry name" value="2Fe-2S_ferredoxin-type"/>
</dbReference>
<dbReference type="GO" id="GO:0051539">
    <property type="term" value="F:4 iron, 4 sulfur cluster binding"/>
    <property type="evidence" value="ECO:0007669"/>
    <property type="project" value="UniProtKB-KW"/>
</dbReference>
<evidence type="ECO:0000256" key="1">
    <source>
        <dbReference type="ARBA" id="ARBA00001966"/>
    </source>
</evidence>
<dbReference type="Proteomes" id="UP000824017">
    <property type="component" value="Unassembled WGS sequence"/>
</dbReference>
<dbReference type="PROSITE" id="PS51379">
    <property type="entry name" value="4FE4S_FER_2"/>
    <property type="match status" value="2"/>
</dbReference>
<dbReference type="InterPro" id="IPR003149">
    <property type="entry name" value="Fe_hydrogenase_ssu"/>
</dbReference>
<dbReference type="Pfam" id="PF13510">
    <property type="entry name" value="Fer2_4"/>
    <property type="match status" value="1"/>
</dbReference>
<dbReference type="PROSITE" id="PS00198">
    <property type="entry name" value="4FE4S_FER_1"/>
    <property type="match status" value="1"/>
</dbReference>
<name>A0A9D2DB90_9FIRM</name>
<evidence type="ECO:0000256" key="12">
    <source>
        <dbReference type="ARBA" id="ARBA00023136"/>
    </source>
</evidence>
<keyword evidence="11" id="KW-0520">NAD</keyword>
<accession>A0A9D2DB90</accession>
<dbReference type="NCBIfam" id="TIGR02512">
    <property type="entry name" value="FeFe_hydrog_A"/>
    <property type="match status" value="1"/>
</dbReference>
<comment type="cofactor">
    <cofactor evidence="1">
        <name>[4Fe-4S] cluster</name>
        <dbReference type="ChEBI" id="CHEBI:49883"/>
    </cofactor>
</comment>
<dbReference type="InterPro" id="IPR036010">
    <property type="entry name" value="2Fe-2S_ferredoxin-like_sf"/>
</dbReference>
<gene>
    <name evidence="16" type="ORF">H9817_08155</name>
</gene>
<evidence type="ECO:0000256" key="4">
    <source>
        <dbReference type="ARBA" id="ARBA00022485"/>
    </source>
</evidence>
<keyword evidence="10" id="KW-0411">Iron-sulfur</keyword>
<keyword evidence="6" id="KW-0479">Metal-binding</keyword>
<dbReference type="Gene3D" id="3.10.20.740">
    <property type="match status" value="1"/>
</dbReference>
<dbReference type="GO" id="GO:0016020">
    <property type="term" value="C:membrane"/>
    <property type="evidence" value="ECO:0007669"/>
    <property type="project" value="UniProtKB-SubCell"/>
</dbReference>
<evidence type="ECO:0000259" key="15">
    <source>
        <dbReference type="PROSITE" id="PS51839"/>
    </source>
</evidence>
<dbReference type="FunFam" id="3.10.20.740:FF:000004">
    <property type="entry name" value="NADH-quinone oxidoreductase"/>
    <property type="match status" value="1"/>
</dbReference>
<dbReference type="GO" id="GO:0008901">
    <property type="term" value="F:ferredoxin hydrogenase activity"/>
    <property type="evidence" value="ECO:0007669"/>
    <property type="project" value="InterPro"/>
</dbReference>
<keyword evidence="12" id="KW-0472">Membrane</keyword>
<comment type="caution">
    <text evidence="16">The sequence shown here is derived from an EMBL/GenBank/DDBJ whole genome shotgun (WGS) entry which is preliminary data.</text>
</comment>
<proteinExistence type="inferred from homology"/>
<dbReference type="Gene3D" id="3.40.950.10">
    <property type="entry name" value="Fe-only Hydrogenase (Larger Subunit), Chain L, domain 3"/>
    <property type="match status" value="1"/>
</dbReference>
<dbReference type="PROSITE" id="PS00641">
    <property type="entry name" value="COMPLEX1_75K_1"/>
    <property type="match status" value="1"/>
</dbReference>
<dbReference type="GO" id="GO:0005506">
    <property type="term" value="F:iron ion binding"/>
    <property type="evidence" value="ECO:0007669"/>
    <property type="project" value="InterPro"/>
</dbReference>
<dbReference type="SUPFAM" id="SSF54292">
    <property type="entry name" value="2Fe-2S ferredoxin-like"/>
    <property type="match status" value="1"/>
</dbReference>
<sequence>MSYMTINNRRVTFTNERNVLSVIRKSGIDLPTFCYHSELSTYGACRMCVVEDDRGKIFASCSEVPRDGMVIYTNTPRLQHHRKMIIELLLASHCRDCTTCAKNGVCTLQKLSRQLGITNVRFENNKKQLPMDTSSECVIRDPNKCILCGDCVRTCDEIQGLGILDFAFRGSKMQVTPAFNKDLAETDCVGCGQCRAVCPTGAISIKQNVEPVWAALADRNIRVVAQIAPAVRVAVGDKFGIKKGENTLGRLVAALRRIGFDEVYDTNFGADLTVMEESKELVERLESGENLPLFTSCCPAWVKFCENRYPEFRKNISTCRSPQEMFGALLKEEARMNAAKDREEGREPKKTMVVSIMPCTAKKAEITRPEHFTDGEQNVDYVLTTTEITRMIQEAGIDLAQVQPEALDMPFGLSSGAGAIFGVTGGVTEAVLRRLVNNNRTEALEEISFSGIRGVEGIKEAKIDLNGREVKIAVVNGLHCAEELLDKMKAGEAHYDFVEVMACKRGCIAGGGQPVPIGPRTKKARLEGIYKIDSMAQIKLSNENPIIAEVYGGILKGKEHKLLHNDMNV</sequence>
<dbReference type="Pfam" id="PF02256">
    <property type="entry name" value="Fe_hyd_SSU"/>
    <property type="match status" value="1"/>
</dbReference>
<evidence type="ECO:0000256" key="2">
    <source>
        <dbReference type="ARBA" id="ARBA00004370"/>
    </source>
</evidence>
<dbReference type="Gene3D" id="3.40.50.1780">
    <property type="match status" value="1"/>
</dbReference>
<dbReference type="EMBL" id="DXCD01000214">
    <property type="protein sequence ID" value="HIZ13880.1"/>
    <property type="molecule type" value="Genomic_DNA"/>
</dbReference>
<dbReference type="CDD" id="cd00207">
    <property type="entry name" value="fer2"/>
    <property type="match status" value="1"/>
</dbReference>
<keyword evidence="5" id="KW-0001">2Fe-2S</keyword>
<dbReference type="InterPro" id="IPR004108">
    <property type="entry name" value="Fe_hydrogenase_lsu_C"/>
</dbReference>
<dbReference type="AlphaFoldDB" id="A0A9D2DB90"/>